<feature type="transmembrane region" description="Helical" evidence="8">
    <location>
        <begin position="227"/>
        <end position="255"/>
    </location>
</feature>
<evidence type="ECO:0000256" key="3">
    <source>
        <dbReference type="ARBA" id="ARBA00022448"/>
    </source>
</evidence>
<gene>
    <name evidence="9" type="ORF">AB6A68_06560</name>
</gene>
<proteinExistence type="inferred from homology"/>
<dbReference type="PIRSF" id="PIRSF002744">
    <property type="entry name" value="Pur-cyt_permease"/>
    <property type="match status" value="1"/>
</dbReference>
<evidence type="ECO:0000256" key="4">
    <source>
        <dbReference type="ARBA" id="ARBA00022692"/>
    </source>
</evidence>
<feature type="transmembrane region" description="Helical" evidence="8">
    <location>
        <begin position="320"/>
        <end position="342"/>
    </location>
</feature>
<dbReference type="Pfam" id="PF02133">
    <property type="entry name" value="Transp_cyt_pur"/>
    <property type="match status" value="1"/>
</dbReference>
<dbReference type="EMBL" id="JBFSHR010000018">
    <property type="protein sequence ID" value="MEX6429500.1"/>
    <property type="molecule type" value="Genomic_DNA"/>
</dbReference>
<evidence type="ECO:0000256" key="5">
    <source>
        <dbReference type="ARBA" id="ARBA00022989"/>
    </source>
</evidence>
<dbReference type="PANTHER" id="PTHR31806:SF1">
    <property type="entry name" value="PURINE-CYTOSINE PERMEASE FCY2-RELATED"/>
    <property type="match status" value="1"/>
</dbReference>
<evidence type="ECO:0000256" key="7">
    <source>
        <dbReference type="PIRNR" id="PIRNR002744"/>
    </source>
</evidence>
<evidence type="ECO:0000256" key="2">
    <source>
        <dbReference type="ARBA" id="ARBA00008974"/>
    </source>
</evidence>
<evidence type="ECO:0000256" key="8">
    <source>
        <dbReference type="SAM" id="Phobius"/>
    </source>
</evidence>
<protein>
    <submittedName>
        <fullName evidence="9">Cytosine permease</fullName>
    </submittedName>
</protein>
<feature type="transmembrane region" description="Helical" evidence="8">
    <location>
        <begin position="275"/>
        <end position="299"/>
    </location>
</feature>
<feature type="transmembrane region" description="Helical" evidence="8">
    <location>
        <begin position="95"/>
        <end position="116"/>
    </location>
</feature>
<feature type="transmembrane region" description="Helical" evidence="8">
    <location>
        <begin position="390"/>
        <end position="407"/>
    </location>
</feature>
<feature type="transmembrane region" description="Helical" evidence="8">
    <location>
        <begin position="427"/>
        <end position="444"/>
    </location>
</feature>
<feature type="transmembrane region" description="Helical" evidence="8">
    <location>
        <begin position="29"/>
        <end position="51"/>
    </location>
</feature>
<feature type="transmembrane region" description="Helical" evidence="8">
    <location>
        <begin position="194"/>
        <end position="215"/>
    </location>
</feature>
<keyword evidence="3 7" id="KW-0813">Transport</keyword>
<dbReference type="InterPro" id="IPR001248">
    <property type="entry name" value="Pur-cyt_permease"/>
</dbReference>
<dbReference type="PANTHER" id="PTHR31806">
    <property type="entry name" value="PURINE-CYTOSINE PERMEASE FCY2-RELATED"/>
    <property type="match status" value="1"/>
</dbReference>
<keyword evidence="5 8" id="KW-1133">Transmembrane helix</keyword>
<dbReference type="RefSeq" id="WP_298387290.1">
    <property type="nucleotide sequence ID" value="NZ_JBFSHR010000018.1"/>
</dbReference>
<feature type="transmembrane region" description="Helical" evidence="8">
    <location>
        <begin position="57"/>
        <end position="75"/>
    </location>
</feature>
<feature type="transmembrane region" description="Helical" evidence="8">
    <location>
        <begin position="348"/>
        <end position="369"/>
    </location>
</feature>
<dbReference type="Gene3D" id="1.10.4160.10">
    <property type="entry name" value="Hydantoin permease"/>
    <property type="match status" value="1"/>
</dbReference>
<evidence type="ECO:0000313" key="10">
    <source>
        <dbReference type="Proteomes" id="UP001560267"/>
    </source>
</evidence>
<evidence type="ECO:0000313" key="9">
    <source>
        <dbReference type="EMBL" id="MEX6429500.1"/>
    </source>
</evidence>
<dbReference type="InterPro" id="IPR026030">
    <property type="entry name" value="Pur-cyt_permease_Fcy2/21/22"/>
</dbReference>
<keyword evidence="6 7" id="KW-0472">Membrane</keyword>
<feature type="transmembrane region" description="Helical" evidence="8">
    <location>
        <begin position="136"/>
        <end position="156"/>
    </location>
</feature>
<dbReference type="Proteomes" id="UP001560267">
    <property type="component" value="Unassembled WGS sequence"/>
</dbReference>
<accession>A0ABV3Y2L3</accession>
<sequence length="458" mass="49275">MSTDAAMMETRSIEHIPEAERHGRPFSLFTLWFASNFQINALVTGAVAIALGLSFGLALLAIVVGNLIGALFMAYHSVQGPRLGLPQMIQSRAQFGYRGAILPFLVVVVMYLGFAVAGGLVAGPALADWLGISRDLGIVVFNVVVLVVALFGYRLIHAVSRVISVLSAIGFVIIFIELIQHVPANYHGSANNLATFMLAVSIFVSWQITWAPYVSDYSRYLPTKTKGTVTFLFTFVGSGFGAILIMAVGALGAAINGAAINADPIGFLGHRVPAVAGLLIFVLLLSLIPASAESPYGAFLTSLSAISPGNVLHSAKRSRVIYVCGFTVVSLLVTIVFPNNILNNFENVILFLLYLLVPWTAINLTDYYLVRHGNYDVMGLLRKDGPYGQWNIKTLVIYVVTILLEIPFVNSSLYEGPIAKSLGGADISWIVGLVFASVAYYFYARGQAVIGEPMPSGE</sequence>
<name>A0ABV3Y2L3_9ACTN</name>
<evidence type="ECO:0000256" key="1">
    <source>
        <dbReference type="ARBA" id="ARBA00004141"/>
    </source>
</evidence>
<evidence type="ECO:0000256" key="6">
    <source>
        <dbReference type="ARBA" id="ARBA00023136"/>
    </source>
</evidence>
<dbReference type="CDD" id="cd11484">
    <property type="entry name" value="SLC-NCS1sbd_CobB-like"/>
    <property type="match status" value="1"/>
</dbReference>
<organism evidence="9 10">
    <name type="scientific">Ferrimicrobium acidiphilum</name>
    <dbReference type="NCBI Taxonomy" id="121039"/>
    <lineage>
        <taxon>Bacteria</taxon>
        <taxon>Bacillati</taxon>
        <taxon>Actinomycetota</taxon>
        <taxon>Acidimicrobiia</taxon>
        <taxon>Acidimicrobiales</taxon>
        <taxon>Acidimicrobiaceae</taxon>
        <taxon>Ferrimicrobium</taxon>
    </lineage>
</organism>
<comment type="subcellular location">
    <subcellularLocation>
        <location evidence="1">Membrane</location>
        <topology evidence="1">Multi-pass membrane protein</topology>
    </subcellularLocation>
</comment>
<feature type="transmembrane region" description="Helical" evidence="8">
    <location>
        <begin position="163"/>
        <end position="182"/>
    </location>
</feature>
<keyword evidence="10" id="KW-1185">Reference proteome</keyword>
<comment type="similarity">
    <text evidence="2 7">Belongs to the purine-cytosine permease (2.A.39) family.</text>
</comment>
<comment type="caution">
    <text evidence="9">The sequence shown here is derived from an EMBL/GenBank/DDBJ whole genome shotgun (WGS) entry which is preliminary data.</text>
</comment>
<keyword evidence="4 8" id="KW-0812">Transmembrane</keyword>
<reference evidence="9 10" key="1">
    <citation type="submission" date="2024-07" db="EMBL/GenBank/DDBJ databases">
        <title>Draft Genome Sequence of Ferrimicrobium acidiphilum Strain YE2023, Isolated from a Pulp of Bioleach Reactor.</title>
        <authorList>
            <person name="Elkina Y.A."/>
            <person name="Bulaeva A.G."/>
            <person name="Beletsky A.V."/>
            <person name="Mardanov A.V."/>
        </authorList>
    </citation>
    <scope>NUCLEOTIDE SEQUENCE [LARGE SCALE GENOMIC DNA]</scope>
    <source>
        <strain evidence="9 10">YE2023</strain>
    </source>
</reference>